<dbReference type="EMBL" id="KL363454">
    <property type="protein sequence ID" value="KFD45606.1"/>
    <property type="molecule type" value="Genomic_DNA"/>
</dbReference>
<dbReference type="EMBL" id="KL363745">
    <property type="protein sequence ID" value="KFD45130.1"/>
    <property type="molecule type" value="Genomic_DNA"/>
</dbReference>
<dbReference type="Proteomes" id="UP000030764">
    <property type="component" value="Unassembled WGS sequence"/>
</dbReference>
<gene>
    <name evidence="7" type="ORF">M513_02792</name>
    <name evidence="6" type="ORF">M513_03726</name>
    <name evidence="5" type="ORF">M513_11447</name>
    <name evidence="4" type="ORF">M513_13175</name>
    <name evidence="3" type="ORF">M513_13520</name>
    <name evidence="2" type="ORF">M513_13995</name>
    <name evidence="1" type="ORF">M513_14001</name>
    <name evidence="9" type="ORF">M514_19866</name>
    <name evidence="8" type="ORF">M514_21694</name>
</gene>
<evidence type="ECO:0000313" key="9">
    <source>
        <dbReference type="EMBL" id="KFD67989.1"/>
    </source>
</evidence>
<dbReference type="EMBL" id="KL367527">
    <property type="protein sequence ID" value="KFD66180.1"/>
    <property type="molecule type" value="Genomic_DNA"/>
</dbReference>
<evidence type="ECO:0000313" key="5">
    <source>
        <dbReference type="EMBL" id="KFD47656.1"/>
    </source>
</evidence>
<proteinExistence type="predicted"/>
<dbReference type="EMBL" id="KL363200">
    <property type="protein sequence ID" value="KFD55386.1"/>
    <property type="molecule type" value="Genomic_DNA"/>
</dbReference>
<dbReference type="EMBL" id="KL363751">
    <property type="protein sequence ID" value="KFD45122.1"/>
    <property type="molecule type" value="Genomic_DNA"/>
</dbReference>
<dbReference type="EMBL" id="KL363408">
    <property type="protein sequence ID" value="KFD45937.1"/>
    <property type="molecule type" value="Genomic_DNA"/>
</dbReference>
<evidence type="ECO:0000313" key="6">
    <source>
        <dbReference type="EMBL" id="KFD55386.1"/>
    </source>
</evidence>
<evidence type="ECO:0000313" key="4">
    <source>
        <dbReference type="EMBL" id="KFD45937.1"/>
    </source>
</evidence>
<protein>
    <submittedName>
        <fullName evidence="8">Uncharacterized protein</fullName>
    </submittedName>
</protein>
<evidence type="ECO:0000313" key="8">
    <source>
        <dbReference type="EMBL" id="KFD66180.1"/>
    </source>
</evidence>
<evidence type="ECO:0000313" key="2">
    <source>
        <dbReference type="EMBL" id="KFD45130.1"/>
    </source>
</evidence>
<sequence length="71" mass="7715">MNVFKATGGKRNLFGRGTCVPVNFGPLAVQAPPRPCGYISLDAWPHIPCHKEAFGSPDTRVRESMDGVKQC</sequence>
<organism evidence="8">
    <name type="scientific">Trichuris suis</name>
    <name type="common">pig whipworm</name>
    <dbReference type="NCBI Taxonomy" id="68888"/>
    <lineage>
        <taxon>Eukaryota</taxon>
        <taxon>Metazoa</taxon>
        <taxon>Ecdysozoa</taxon>
        <taxon>Nematoda</taxon>
        <taxon>Enoplea</taxon>
        <taxon>Dorylaimia</taxon>
        <taxon>Trichinellida</taxon>
        <taxon>Trichuridae</taxon>
        <taxon>Trichuris</taxon>
    </lineage>
</organism>
<dbReference type="AlphaFoldDB" id="A0A085N9N4"/>
<dbReference type="EMBL" id="KL363318">
    <property type="protein sequence ID" value="KFD47656.1"/>
    <property type="molecule type" value="Genomic_DNA"/>
</dbReference>
<evidence type="ECO:0000313" key="10">
    <source>
        <dbReference type="Proteomes" id="UP000030764"/>
    </source>
</evidence>
<dbReference type="Proteomes" id="UP000030758">
    <property type="component" value="Unassembled WGS sequence"/>
</dbReference>
<keyword evidence="10" id="KW-1185">Reference proteome</keyword>
<accession>A0A085N9N4</accession>
<evidence type="ECO:0000313" key="1">
    <source>
        <dbReference type="EMBL" id="KFD45122.1"/>
    </source>
</evidence>
<evidence type="ECO:0000313" key="7">
    <source>
        <dbReference type="EMBL" id="KFD56337.1"/>
    </source>
</evidence>
<evidence type="ECO:0000313" key="3">
    <source>
        <dbReference type="EMBL" id="KFD45606.1"/>
    </source>
</evidence>
<name>A0A085N9N4_9BILA</name>
<dbReference type="EMBL" id="KL363194">
    <property type="protein sequence ID" value="KFD56337.1"/>
    <property type="molecule type" value="Genomic_DNA"/>
</dbReference>
<dbReference type="EMBL" id="KL367509">
    <property type="protein sequence ID" value="KFD67989.1"/>
    <property type="molecule type" value="Genomic_DNA"/>
</dbReference>
<reference evidence="8 10" key="1">
    <citation type="journal article" date="2014" name="Nat. Genet.">
        <title>Genome and transcriptome of the porcine whipworm Trichuris suis.</title>
        <authorList>
            <person name="Jex A.R."/>
            <person name="Nejsum P."/>
            <person name="Schwarz E.M."/>
            <person name="Hu L."/>
            <person name="Young N.D."/>
            <person name="Hall R.S."/>
            <person name="Korhonen P.K."/>
            <person name="Liao S."/>
            <person name="Thamsborg S."/>
            <person name="Xia J."/>
            <person name="Xu P."/>
            <person name="Wang S."/>
            <person name="Scheerlinck J.P."/>
            <person name="Hofmann A."/>
            <person name="Sternberg P.W."/>
            <person name="Wang J."/>
            <person name="Gasser R.B."/>
        </authorList>
    </citation>
    <scope>NUCLEOTIDE SEQUENCE [LARGE SCALE GENOMIC DNA]</scope>
    <source>
        <strain evidence="8">DCEP-RM93F</strain>
        <strain evidence="1">DCEP-RM93M</strain>
    </source>
</reference>